<accession>A0ABY4A4F9</accession>
<organism evidence="1 2">
    <name type="scientific">Massilia violaceinigra</name>
    <dbReference type="NCBI Taxonomy" id="2045208"/>
    <lineage>
        <taxon>Bacteria</taxon>
        <taxon>Pseudomonadati</taxon>
        <taxon>Pseudomonadota</taxon>
        <taxon>Betaproteobacteria</taxon>
        <taxon>Burkholderiales</taxon>
        <taxon>Oxalobacteraceae</taxon>
        <taxon>Telluria group</taxon>
        <taxon>Massilia</taxon>
    </lineage>
</organism>
<protein>
    <submittedName>
        <fullName evidence="1">Uncharacterized protein</fullName>
    </submittedName>
</protein>
<keyword evidence="2" id="KW-1185">Reference proteome</keyword>
<evidence type="ECO:0000313" key="1">
    <source>
        <dbReference type="EMBL" id="UOD29532.1"/>
    </source>
</evidence>
<dbReference type="RefSeq" id="WP_243490747.1">
    <property type="nucleotide sequence ID" value="NZ_CP063361.1"/>
</dbReference>
<dbReference type="Proteomes" id="UP000831532">
    <property type="component" value="Chromosome"/>
</dbReference>
<evidence type="ECO:0000313" key="2">
    <source>
        <dbReference type="Proteomes" id="UP000831532"/>
    </source>
</evidence>
<gene>
    <name evidence="1" type="ORF">INH39_29775</name>
</gene>
<name>A0ABY4A4F9_9BURK</name>
<proteinExistence type="predicted"/>
<reference evidence="1 2" key="1">
    <citation type="submission" date="2020-10" db="EMBL/GenBank/DDBJ databases">
        <title>Genome analysis of Massilia species.</title>
        <authorList>
            <person name="Jung D.-H."/>
        </authorList>
    </citation>
    <scope>NUCLEOTIDE SEQUENCE [LARGE SCALE GENOMIC DNA]</scope>
    <source>
        <strain evidence="2">sipir</strain>
    </source>
</reference>
<sequence length="132" mass="14855">MQKLLFILLLTNNLGMLQEAQALQPRKDFYTETLNATGGKIEVCHSESPYCAQLLPGAIDYDEHSTGSWSADRLTYFLSFRVVKVCGKTIPLAKMIENPVMQKGRGNDVTYHLTISKEIVLRECGKSMVQEK</sequence>
<dbReference type="EMBL" id="CP063361">
    <property type="protein sequence ID" value="UOD29532.1"/>
    <property type="molecule type" value="Genomic_DNA"/>
</dbReference>